<sequence length="217" mass="24464">MPVNALDMLLVHRVFRRELGELAWLIDSVQPGDNSRARIVGRHLKLMTDALRHHHMAEDELVWPIVSARALDRRSDIERMEGQHGQIATVLDEVQADRVAWTKFVQRSTTERLRGSFAQLSEQVLAHLDDEERDALPVIVQHLTPEEWGAAVKRGASFLTTHPRLGTVLGGLVLDYASPEDRRSFLAGVPLPQRVLVKSLGSRSLSAYRKKLYAVQS</sequence>
<evidence type="ECO:0000313" key="3">
    <source>
        <dbReference type="Proteomes" id="UP000466906"/>
    </source>
</evidence>
<protein>
    <recommendedName>
        <fullName evidence="1">Hemerythrin-like domain-containing protein</fullName>
    </recommendedName>
</protein>
<evidence type="ECO:0000259" key="1">
    <source>
        <dbReference type="Pfam" id="PF01814"/>
    </source>
</evidence>
<dbReference type="AlphaFoldDB" id="A0A6N4UMI5"/>
<accession>A0A6N4UMI5</accession>
<dbReference type="CDD" id="cd12108">
    <property type="entry name" value="Hr-like"/>
    <property type="match status" value="1"/>
</dbReference>
<dbReference type="Gene3D" id="1.20.120.520">
    <property type="entry name" value="nmb1532 protein domain like"/>
    <property type="match status" value="1"/>
</dbReference>
<dbReference type="Proteomes" id="UP000466906">
    <property type="component" value="Chromosome"/>
</dbReference>
<gene>
    <name evidence="2" type="ORF">MALV_07640</name>
</gene>
<dbReference type="EMBL" id="AP022565">
    <property type="protein sequence ID" value="BBX25639.1"/>
    <property type="molecule type" value="Genomic_DNA"/>
</dbReference>
<feature type="domain" description="Hemerythrin-like" evidence="1">
    <location>
        <begin position="10"/>
        <end position="138"/>
    </location>
</feature>
<organism evidence="2 3">
    <name type="scientific">Mycolicibacterium alvei</name>
    <dbReference type="NCBI Taxonomy" id="67081"/>
    <lineage>
        <taxon>Bacteria</taxon>
        <taxon>Bacillati</taxon>
        <taxon>Actinomycetota</taxon>
        <taxon>Actinomycetes</taxon>
        <taxon>Mycobacteriales</taxon>
        <taxon>Mycobacteriaceae</taxon>
        <taxon>Mycolicibacterium</taxon>
    </lineage>
</organism>
<keyword evidence="3" id="KW-1185">Reference proteome</keyword>
<dbReference type="Pfam" id="PF01814">
    <property type="entry name" value="Hemerythrin"/>
    <property type="match status" value="1"/>
</dbReference>
<reference evidence="2 3" key="1">
    <citation type="journal article" date="2019" name="Emerg. Microbes Infect.">
        <title>Comprehensive subspecies identification of 175 nontuberculous mycobacteria species based on 7547 genomic profiles.</title>
        <authorList>
            <person name="Matsumoto Y."/>
            <person name="Kinjo T."/>
            <person name="Motooka D."/>
            <person name="Nabeya D."/>
            <person name="Jung N."/>
            <person name="Uechi K."/>
            <person name="Horii T."/>
            <person name="Iida T."/>
            <person name="Fujita J."/>
            <person name="Nakamura S."/>
        </authorList>
    </citation>
    <scope>NUCLEOTIDE SEQUENCE [LARGE SCALE GENOMIC DNA]</scope>
    <source>
        <strain evidence="2 3">JCM 12272</strain>
    </source>
</reference>
<name>A0A6N4UMI5_9MYCO</name>
<dbReference type="KEGG" id="malv:MALV_07640"/>
<dbReference type="InterPro" id="IPR012312">
    <property type="entry name" value="Hemerythrin-like"/>
</dbReference>
<evidence type="ECO:0000313" key="2">
    <source>
        <dbReference type="EMBL" id="BBX25639.1"/>
    </source>
</evidence>
<dbReference type="RefSeq" id="WP_163661234.1">
    <property type="nucleotide sequence ID" value="NZ_AP022565.1"/>
</dbReference>
<proteinExistence type="predicted"/>